<organism evidence="2 3">
    <name type="scientific">Dryococelus australis</name>
    <dbReference type="NCBI Taxonomy" id="614101"/>
    <lineage>
        <taxon>Eukaryota</taxon>
        <taxon>Metazoa</taxon>
        <taxon>Ecdysozoa</taxon>
        <taxon>Arthropoda</taxon>
        <taxon>Hexapoda</taxon>
        <taxon>Insecta</taxon>
        <taxon>Pterygota</taxon>
        <taxon>Neoptera</taxon>
        <taxon>Polyneoptera</taxon>
        <taxon>Phasmatodea</taxon>
        <taxon>Verophasmatodea</taxon>
        <taxon>Anareolatae</taxon>
        <taxon>Phasmatidae</taxon>
        <taxon>Eurycanthinae</taxon>
        <taxon>Dryococelus</taxon>
    </lineage>
</organism>
<feature type="compositionally biased region" description="Basic residues" evidence="1">
    <location>
        <begin position="709"/>
        <end position="725"/>
    </location>
</feature>
<keyword evidence="3" id="KW-1185">Reference proteome</keyword>
<comment type="caution">
    <text evidence="2">The sequence shown here is derived from an EMBL/GenBank/DDBJ whole genome shotgun (WGS) entry which is preliminary data.</text>
</comment>
<feature type="region of interest" description="Disordered" evidence="1">
    <location>
        <begin position="117"/>
        <end position="166"/>
    </location>
</feature>
<reference evidence="2 3" key="1">
    <citation type="submission" date="2023-02" db="EMBL/GenBank/DDBJ databases">
        <title>LHISI_Scaffold_Assembly.</title>
        <authorList>
            <person name="Stuart O.P."/>
            <person name="Cleave R."/>
            <person name="Magrath M.J.L."/>
            <person name="Mikheyev A.S."/>
        </authorList>
    </citation>
    <scope>NUCLEOTIDE SEQUENCE [LARGE SCALE GENOMIC DNA]</scope>
    <source>
        <strain evidence="2">Daus_M_001</strain>
        <tissue evidence="2">Leg muscle</tissue>
    </source>
</reference>
<accession>A0ABQ9I3N7</accession>
<name>A0ABQ9I3N7_9NEOP</name>
<proteinExistence type="predicted"/>
<feature type="compositionally biased region" description="Polar residues" evidence="1">
    <location>
        <begin position="151"/>
        <end position="166"/>
    </location>
</feature>
<gene>
    <name evidence="2" type="ORF">PR048_010470</name>
</gene>
<sequence>MQVPGVVDNRAQRRNCSGAILSIVRGWCVHKCHEHRGAFSAPELRSADELCDQVVPASAGACDTTQQRGFSWGCVLSRAATSLLNYQSPPESRCRRLFLALRMGSDSPHTHGCDHPCSLAGREKMPRRSSRLPISDDLGRTAGMNKDTEAKQSPVQRNTPCTRQQNGVIGQRNVPRLARLLSRLRTGASAMCSLAVAPHLSVMGFARCFLASLHRLRNVQGGSTSYQGVGNGVIQHSPTCRCLLRRPLAGDSSRGPVHLAGALCKTGRRAAPPPPPPSNDTCSALPGDGATLRLRHQHLNYRRQEIDANLLGVSKRPACNGLWKLARLLIADRDNWSSGNKGGRGGGKSVAERTLIKYRALLVAAVTFPTRRQMRPLGSRTKAGLENGRRTSPVCLQGLSAWSARSAGTAGSCGHQSVLAWYLPEGLSKGLNVMEGGRGLVSVMSLFARTQPMGDFVRVASTREYFININDQLAQDCLNDDSTRPYRCVVYFRLVHRRLMNSSACARTCQTRQEIAGEKGHCRQGVASVVSGVVCTNRTMVSSNTYINKTGVLAVLDIGDSLLNAYVHECIPIGYLGLYTPGDVVAERLACLPPTKANRIQSPVGSLPDFHNLLEPPWTPLSQQQTCLVNPITARCGATVNEHTAEAPVCRGLRSLAYSSGVPNDRWEGVTLLAVQRVEFSAFEKRLVCNGCVAGVPWMPPEEGPRNQQTHHHRHQLLRRTRPRAKNAGEKFPDTVISLAEVSGSSGNSFPGTYDGIKPRDRSGERSTRSIWLFPAAPEWIVEWALVEVVFAWRAEERLLLDELHDEALCRRGSTALPTYKSLDGKKLTRILDVHSNHYRAGATVAERLDCSPPTMANRVQSPAGSLRIFACENRAGRYRNYFLSAVINLTGHMTVSRGHSSLAISTLASHQGEPGSNPGRVTGFSQAGIVPDDAVGQPLLSRISRFLRPFIPAPLYIHFNHPHRL</sequence>
<dbReference type="Proteomes" id="UP001159363">
    <property type="component" value="Chromosome 3"/>
</dbReference>
<feature type="region of interest" description="Disordered" evidence="1">
    <location>
        <begin position="703"/>
        <end position="725"/>
    </location>
</feature>
<evidence type="ECO:0000256" key="1">
    <source>
        <dbReference type="SAM" id="MobiDB-lite"/>
    </source>
</evidence>
<evidence type="ECO:0000313" key="3">
    <source>
        <dbReference type="Proteomes" id="UP001159363"/>
    </source>
</evidence>
<dbReference type="EMBL" id="JARBHB010000003">
    <property type="protein sequence ID" value="KAJ8890961.1"/>
    <property type="molecule type" value="Genomic_DNA"/>
</dbReference>
<evidence type="ECO:0000313" key="2">
    <source>
        <dbReference type="EMBL" id="KAJ8890961.1"/>
    </source>
</evidence>
<protein>
    <submittedName>
        <fullName evidence="2">Uncharacterized protein</fullName>
    </submittedName>
</protein>